<keyword evidence="3" id="KW-0560">Oxidoreductase</keyword>
<gene>
    <name evidence="6" type="ORF">HDA44_003475</name>
</gene>
<keyword evidence="4 6" id="KW-0503">Monooxygenase</keyword>
<sequence length="291" mass="32033">MTMRFSINIPNFGDFADVRTVARVATVAEQAGWDALFVWDHVVHSKESRRGQPFGDPWMLMTAAALATSRILLGPLVTPVARRRPEQLARQVATLDGVSGGRVIFGAGLGGPIEDEFGSFGDETDPKVLAEKLDEGLGLLAAYWSGDRVDHDGKHYRVDDVELLPATVQRPRPPVWIAGYWPRKAPMRRAARWDGAVPLFASANHGNAPAVEEVRELVAFLDGEREHRSRPYDVVVGGISPGDPAGARALIEPLAEAGATWWDERQLIRGTDFYRLEPVLRRIEQGPPTFA</sequence>
<keyword evidence="1" id="KW-0285">Flavoprotein</keyword>
<dbReference type="InterPro" id="IPR036661">
    <property type="entry name" value="Luciferase-like_sf"/>
</dbReference>
<evidence type="ECO:0000256" key="2">
    <source>
        <dbReference type="ARBA" id="ARBA00022643"/>
    </source>
</evidence>
<evidence type="ECO:0000259" key="5">
    <source>
        <dbReference type="Pfam" id="PF00296"/>
    </source>
</evidence>
<dbReference type="PANTHER" id="PTHR42847">
    <property type="entry name" value="ALKANESULFONATE MONOOXYGENASE"/>
    <property type="match status" value="1"/>
</dbReference>
<feature type="domain" description="Luciferase-like" evidence="5">
    <location>
        <begin position="16"/>
        <end position="219"/>
    </location>
</feature>
<dbReference type="PANTHER" id="PTHR42847:SF4">
    <property type="entry name" value="ALKANESULFONATE MONOOXYGENASE-RELATED"/>
    <property type="match status" value="1"/>
</dbReference>
<evidence type="ECO:0000313" key="7">
    <source>
        <dbReference type="Proteomes" id="UP000558997"/>
    </source>
</evidence>
<proteinExistence type="predicted"/>
<keyword evidence="7" id="KW-1185">Reference proteome</keyword>
<protein>
    <submittedName>
        <fullName evidence="6">Alkanesulfonate monooxygenase SsuD/methylene tetrahydromethanopterin reductase-like flavin-dependent oxidoreductase (Luciferase family)</fullName>
    </submittedName>
</protein>
<evidence type="ECO:0000256" key="4">
    <source>
        <dbReference type="ARBA" id="ARBA00023033"/>
    </source>
</evidence>
<keyword evidence="2" id="KW-0288">FMN</keyword>
<organism evidence="6 7">
    <name type="scientific">Kribbella solani</name>
    <dbReference type="NCBI Taxonomy" id="236067"/>
    <lineage>
        <taxon>Bacteria</taxon>
        <taxon>Bacillati</taxon>
        <taxon>Actinomycetota</taxon>
        <taxon>Actinomycetes</taxon>
        <taxon>Propionibacteriales</taxon>
        <taxon>Kribbellaceae</taxon>
        <taxon>Kribbella</taxon>
    </lineage>
</organism>
<dbReference type="EMBL" id="JACHNF010000001">
    <property type="protein sequence ID" value="MBB5980134.1"/>
    <property type="molecule type" value="Genomic_DNA"/>
</dbReference>
<dbReference type="Gene3D" id="3.20.20.30">
    <property type="entry name" value="Luciferase-like domain"/>
    <property type="match status" value="1"/>
</dbReference>
<evidence type="ECO:0000313" key="6">
    <source>
        <dbReference type="EMBL" id="MBB5980134.1"/>
    </source>
</evidence>
<name>A0A841DM03_9ACTN</name>
<dbReference type="GO" id="GO:0008726">
    <property type="term" value="F:alkanesulfonate monooxygenase activity"/>
    <property type="evidence" value="ECO:0007669"/>
    <property type="project" value="TreeGrafter"/>
</dbReference>
<reference evidence="6 7" key="1">
    <citation type="submission" date="2020-08" db="EMBL/GenBank/DDBJ databases">
        <title>Sequencing the genomes of 1000 actinobacteria strains.</title>
        <authorList>
            <person name="Klenk H.-P."/>
        </authorList>
    </citation>
    <scope>NUCLEOTIDE SEQUENCE [LARGE SCALE GENOMIC DNA]</scope>
    <source>
        <strain evidence="6 7">DSM 17294</strain>
    </source>
</reference>
<dbReference type="Pfam" id="PF00296">
    <property type="entry name" value="Bac_luciferase"/>
    <property type="match status" value="1"/>
</dbReference>
<dbReference type="Proteomes" id="UP000558997">
    <property type="component" value="Unassembled WGS sequence"/>
</dbReference>
<dbReference type="InterPro" id="IPR011251">
    <property type="entry name" value="Luciferase-like_dom"/>
</dbReference>
<accession>A0A841DM03</accession>
<dbReference type="GO" id="GO:0046306">
    <property type="term" value="P:alkanesulfonate catabolic process"/>
    <property type="evidence" value="ECO:0007669"/>
    <property type="project" value="TreeGrafter"/>
</dbReference>
<comment type="caution">
    <text evidence="6">The sequence shown here is derived from an EMBL/GenBank/DDBJ whole genome shotgun (WGS) entry which is preliminary data.</text>
</comment>
<dbReference type="AlphaFoldDB" id="A0A841DM03"/>
<evidence type="ECO:0000256" key="3">
    <source>
        <dbReference type="ARBA" id="ARBA00023002"/>
    </source>
</evidence>
<dbReference type="InterPro" id="IPR050172">
    <property type="entry name" value="SsuD_RutA_monooxygenase"/>
</dbReference>
<dbReference type="SUPFAM" id="SSF51679">
    <property type="entry name" value="Bacterial luciferase-like"/>
    <property type="match status" value="1"/>
</dbReference>
<evidence type="ECO:0000256" key="1">
    <source>
        <dbReference type="ARBA" id="ARBA00022630"/>
    </source>
</evidence>